<feature type="compositionally biased region" description="Polar residues" evidence="5">
    <location>
        <begin position="473"/>
        <end position="482"/>
    </location>
</feature>
<feature type="region of interest" description="Disordered" evidence="5">
    <location>
        <begin position="839"/>
        <end position="925"/>
    </location>
</feature>
<dbReference type="InterPro" id="IPR001841">
    <property type="entry name" value="Znf_RING"/>
</dbReference>
<feature type="region of interest" description="Disordered" evidence="5">
    <location>
        <begin position="1"/>
        <end position="51"/>
    </location>
</feature>
<evidence type="ECO:0000256" key="4">
    <source>
        <dbReference type="PROSITE-ProRule" id="PRU00601"/>
    </source>
</evidence>
<accession>A0ABN8RF73</accession>
<dbReference type="PROSITE" id="PS51266">
    <property type="entry name" value="ZF_CHY"/>
    <property type="match status" value="1"/>
</dbReference>
<dbReference type="InterPro" id="IPR037274">
    <property type="entry name" value="Znf_CHY_sf"/>
</dbReference>
<evidence type="ECO:0000313" key="9">
    <source>
        <dbReference type="EMBL" id="CAH3178055.1"/>
    </source>
</evidence>
<feature type="region of interest" description="Disordered" evidence="5">
    <location>
        <begin position="298"/>
        <end position="444"/>
    </location>
</feature>
<feature type="region of interest" description="Disordered" evidence="5">
    <location>
        <begin position="257"/>
        <end position="278"/>
    </location>
</feature>
<evidence type="ECO:0000256" key="5">
    <source>
        <dbReference type="SAM" id="MobiDB-lite"/>
    </source>
</evidence>
<dbReference type="PROSITE" id="PS50089">
    <property type="entry name" value="ZF_RING_2"/>
    <property type="match status" value="1"/>
</dbReference>
<dbReference type="InterPro" id="IPR013083">
    <property type="entry name" value="Znf_RING/FYVE/PHD"/>
</dbReference>
<dbReference type="PANTHER" id="PTHR21319">
    <property type="entry name" value="RING FINGER AND CHY ZINC FINGER DOMAIN-CONTAINING PROTEIN 1"/>
    <property type="match status" value="1"/>
</dbReference>
<keyword evidence="10" id="KW-1185">Reference proteome</keyword>
<feature type="region of interest" description="Disordered" evidence="5">
    <location>
        <begin position="780"/>
        <end position="817"/>
    </location>
</feature>
<gene>
    <name evidence="9" type="ORF">PEVE_00011565</name>
</gene>
<evidence type="ECO:0000256" key="3">
    <source>
        <dbReference type="ARBA" id="ARBA00022833"/>
    </source>
</evidence>
<dbReference type="InterPro" id="IPR017921">
    <property type="entry name" value="Znf_CTCHY"/>
</dbReference>
<keyword evidence="1" id="KW-0479">Metal-binding</keyword>
<evidence type="ECO:0000256" key="2">
    <source>
        <dbReference type="ARBA" id="ARBA00022771"/>
    </source>
</evidence>
<feature type="compositionally biased region" description="Polar residues" evidence="5">
    <location>
        <begin position="781"/>
        <end position="792"/>
    </location>
</feature>
<comment type="caution">
    <text evidence="9">The sequence shown here is derived from an EMBL/GenBank/DDBJ whole genome shotgun (WGS) entry which is preliminary data.</text>
</comment>
<feature type="compositionally biased region" description="Acidic residues" evidence="5">
    <location>
        <begin position="414"/>
        <end position="429"/>
    </location>
</feature>
<feature type="compositionally biased region" description="Basic and acidic residues" evidence="5">
    <location>
        <begin position="31"/>
        <end position="51"/>
    </location>
</feature>
<organism evidence="9 10">
    <name type="scientific">Porites evermanni</name>
    <dbReference type="NCBI Taxonomy" id="104178"/>
    <lineage>
        <taxon>Eukaryota</taxon>
        <taxon>Metazoa</taxon>
        <taxon>Cnidaria</taxon>
        <taxon>Anthozoa</taxon>
        <taxon>Hexacorallia</taxon>
        <taxon>Scleractinia</taxon>
        <taxon>Fungiina</taxon>
        <taxon>Poritidae</taxon>
        <taxon>Porites</taxon>
    </lineage>
</organism>
<feature type="domain" description="RING-type" evidence="6">
    <location>
        <begin position="1073"/>
        <end position="1113"/>
    </location>
</feature>
<evidence type="ECO:0000259" key="6">
    <source>
        <dbReference type="PROSITE" id="PS50089"/>
    </source>
</evidence>
<dbReference type="Gene3D" id="3.30.40.10">
    <property type="entry name" value="Zinc/RING finger domain, C3HC4 (zinc finger)"/>
    <property type="match status" value="1"/>
</dbReference>
<protein>
    <submittedName>
        <fullName evidence="9">Uncharacterized protein</fullName>
    </submittedName>
</protein>
<feature type="region of interest" description="Disordered" evidence="5">
    <location>
        <begin position="183"/>
        <end position="245"/>
    </location>
</feature>
<dbReference type="Pfam" id="PF05495">
    <property type="entry name" value="zf-CHY"/>
    <property type="match status" value="1"/>
</dbReference>
<dbReference type="InterPro" id="IPR037275">
    <property type="entry name" value="Znf_CTCHY_sf"/>
</dbReference>
<reference evidence="9 10" key="1">
    <citation type="submission" date="2022-05" db="EMBL/GenBank/DDBJ databases">
        <authorList>
            <consortium name="Genoscope - CEA"/>
            <person name="William W."/>
        </authorList>
    </citation>
    <scope>NUCLEOTIDE SEQUENCE [LARGE SCALE GENOMIC DNA]</scope>
</reference>
<dbReference type="SMART" id="SM00184">
    <property type="entry name" value="RING"/>
    <property type="match status" value="1"/>
</dbReference>
<feature type="compositionally biased region" description="Acidic residues" evidence="5">
    <location>
        <begin position="1"/>
        <end position="30"/>
    </location>
</feature>
<proteinExistence type="predicted"/>
<feature type="compositionally biased region" description="Basic and acidic residues" evidence="5">
    <location>
        <begin position="367"/>
        <end position="413"/>
    </location>
</feature>
<evidence type="ECO:0000259" key="8">
    <source>
        <dbReference type="PROSITE" id="PS51270"/>
    </source>
</evidence>
<feature type="region of interest" description="Disordered" evidence="5">
    <location>
        <begin position="473"/>
        <end position="501"/>
    </location>
</feature>
<feature type="compositionally biased region" description="Polar residues" evidence="5">
    <location>
        <begin position="191"/>
        <end position="204"/>
    </location>
</feature>
<feature type="non-terminal residue" evidence="9">
    <location>
        <position position="1"/>
    </location>
</feature>
<dbReference type="PANTHER" id="PTHR21319:SF53">
    <property type="entry name" value="RING FINGER AND CHY ZINC FINGER DOMAIN-CONTAINING PROTEIN 1"/>
    <property type="match status" value="1"/>
</dbReference>
<dbReference type="SUPFAM" id="SSF161245">
    <property type="entry name" value="Zinc hairpin stack"/>
    <property type="match status" value="1"/>
</dbReference>
<evidence type="ECO:0000259" key="7">
    <source>
        <dbReference type="PROSITE" id="PS51266"/>
    </source>
</evidence>
<feature type="compositionally biased region" description="Basic and acidic residues" evidence="5">
    <location>
        <begin position="303"/>
        <end position="312"/>
    </location>
</feature>
<dbReference type="SUPFAM" id="SSF57850">
    <property type="entry name" value="RING/U-box"/>
    <property type="match status" value="1"/>
</dbReference>
<evidence type="ECO:0000256" key="1">
    <source>
        <dbReference type="ARBA" id="ARBA00022723"/>
    </source>
</evidence>
<dbReference type="InterPro" id="IPR008913">
    <property type="entry name" value="Znf_CHY"/>
</dbReference>
<dbReference type="SUPFAM" id="SSF161219">
    <property type="entry name" value="CHY zinc finger-like"/>
    <property type="match status" value="1"/>
</dbReference>
<dbReference type="CDD" id="cd16448">
    <property type="entry name" value="RING-H2"/>
    <property type="match status" value="1"/>
</dbReference>
<dbReference type="EMBL" id="CALNXI010001837">
    <property type="protein sequence ID" value="CAH3178055.1"/>
    <property type="molecule type" value="Genomic_DNA"/>
</dbReference>
<sequence length="1121" mass="126119">DDYDDDVNNGEGDDEVDDGDDDDDDDDVDDNDARYVLHGAERTADDDDYNQKRSTIELKGRAQYSPRTTEQASYQGAEFLAKRAPFGHQTCCEERPISNGVYCNERAVSENYHVLKAEYGQVLFERDQAQRTLQIANFQRTSVLKQWRNNGTYGATGNSTREDKMCDEHDTSEQYYLQRSTKVCKRKPHLRQQNNRSKSYSNKPTSPPLANGHTNYFSLTGDGCYENGHKDNDGEEEDKNSSHTSRVLVDSVAHADFSFDEDNGNSDNAVGKSNGSENNDRYCVLNCDSSKDAECQTGGANELGDRHGHDVDGNDGANVSNGNADHDDDNDGASAGSTVKNDDDSDEDGDNSYRGCDNHHHPHHHCARDEHSDGGGGDGNKDRSGDRADGRDDGIHGKFIRDSNFDNEDKNDPAADDDENKNDYAESEDVVTKSSSLPVDSIVPGKSFKDFKLATKDTKLSLPVNAGLDGQVKSRTIGTTAGDNDGNKKPPGARAKTLLTSNEYTAKVPTASYPPSLKPKPSLPRLPRGNWAELDYLYKSRIPSLEATGINQKFLARHTTDLSLQHASQPGDFNLPKNSTPLAEWPMWSLPPPEASETGHRWRHSSGLHPSVVGNQTGGQSNWQFWNQPSREMNSSNFNPQEQKSFNLIDPWFASGAEAFTGLRISDSLQATNGTISDSLFNTHAAMASSHEPKWRYLANNSYGSHLNSPSYRGLPVRDGPPVSRLPTVKSHAPVVCPSVTTPVTELQPTASVTSHSVPSYSYQSNVLPENLQERFMEPSIPNSFKENQEPISSSDSRREDQRSGTEVSSPEFPDDPSLAALERKVAEACAVVERVMKEREKRTKAQREAARKKREMREQREREAREMREREERERREREERERKERQEREREDRKMRERQEREMREREERDRSQQIKNKDRDTRWFGGERAPVQESPRWQCEHYQRRCLVKFPCCGMFYPCHRCHNTSGACDTDDRKANNATHVKCGVCGHEEEINEGSQYCSGCGEQMSAYFCFICKHFTGVEKNPFHCDKCGICRIHKDKSFHCDVCNVCLDKRLEGKHKCRPDSGHDECCICLEDAFSGCQILPCSHKVHKECAIAMIQNGVRNCPICRHPLFSQDS</sequence>
<feature type="compositionally biased region" description="Polar residues" evidence="5">
    <location>
        <begin position="265"/>
        <end position="277"/>
    </location>
</feature>
<dbReference type="Proteomes" id="UP001159427">
    <property type="component" value="Unassembled WGS sequence"/>
</dbReference>
<name>A0ABN8RF73_9CNID</name>
<evidence type="ECO:0000313" key="10">
    <source>
        <dbReference type="Proteomes" id="UP001159427"/>
    </source>
</evidence>
<keyword evidence="3" id="KW-0862">Zinc</keyword>
<keyword evidence="2 4" id="KW-0863">Zinc-finger</keyword>
<feature type="domain" description="CHY-type" evidence="7">
    <location>
        <begin position="935"/>
        <end position="1008"/>
    </location>
</feature>
<feature type="domain" description="CTCHY-type" evidence="8">
    <location>
        <begin position="1010"/>
        <end position="1072"/>
    </location>
</feature>
<dbReference type="Pfam" id="PF13639">
    <property type="entry name" value="zf-RING_2"/>
    <property type="match status" value="1"/>
</dbReference>
<dbReference type="PROSITE" id="PS51270">
    <property type="entry name" value="ZF_CTCHY"/>
    <property type="match status" value="1"/>
</dbReference>